<dbReference type="PROSITE" id="PS51257">
    <property type="entry name" value="PROKAR_LIPOPROTEIN"/>
    <property type="match status" value="1"/>
</dbReference>
<gene>
    <name evidence="3" type="ORF">GCM10017621_24300</name>
</gene>
<feature type="region of interest" description="Disordered" evidence="1">
    <location>
        <begin position="25"/>
        <end position="49"/>
    </location>
</feature>
<keyword evidence="2" id="KW-0732">Signal</keyword>
<reference evidence="3" key="1">
    <citation type="journal article" date="2014" name="Int. J. Syst. Evol. Microbiol.">
        <title>Complete genome sequence of Corynebacterium casei LMG S-19264T (=DSM 44701T), isolated from a smear-ripened cheese.</title>
        <authorList>
            <consortium name="US DOE Joint Genome Institute (JGI-PGF)"/>
            <person name="Walter F."/>
            <person name="Albersmeier A."/>
            <person name="Kalinowski J."/>
            <person name="Ruckert C."/>
        </authorList>
    </citation>
    <scope>NUCLEOTIDE SEQUENCE</scope>
    <source>
        <strain evidence="3">VKM B-1513</strain>
    </source>
</reference>
<name>A0A9W6IMA1_9PROT</name>
<evidence type="ECO:0000313" key="3">
    <source>
        <dbReference type="EMBL" id="GLK52922.1"/>
    </source>
</evidence>
<comment type="caution">
    <text evidence="3">The sequence shown here is derived from an EMBL/GenBank/DDBJ whole genome shotgun (WGS) entry which is preliminary data.</text>
</comment>
<evidence type="ECO:0000256" key="2">
    <source>
        <dbReference type="SAM" id="SignalP"/>
    </source>
</evidence>
<dbReference type="RefSeq" id="WP_271187282.1">
    <property type="nucleotide sequence ID" value="NZ_BSFE01000007.1"/>
</dbReference>
<keyword evidence="4" id="KW-1185">Reference proteome</keyword>
<protein>
    <recommendedName>
        <fullName evidence="5">Lipoprotein</fullName>
    </recommendedName>
</protein>
<feature type="chain" id="PRO_5040900220" description="Lipoprotein" evidence="2">
    <location>
        <begin position="24"/>
        <end position="175"/>
    </location>
</feature>
<evidence type="ECO:0000313" key="4">
    <source>
        <dbReference type="Proteomes" id="UP001143486"/>
    </source>
</evidence>
<organism evidence="3 4">
    <name type="scientific">Maricaulis virginensis</name>
    <dbReference type="NCBI Taxonomy" id="144022"/>
    <lineage>
        <taxon>Bacteria</taxon>
        <taxon>Pseudomonadati</taxon>
        <taxon>Pseudomonadota</taxon>
        <taxon>Alphaproteobacteria</taxon>
        <taxon>Maricaulales</taxon>
        <taxon>Maricaulaceae</taxon>
        <taxon>Maricaulis</taxon>
    </lineage>
</organism>
<evidence type="ECO:0000256" key="1">
    <source>
        <dbReference type="SAM" id="MobiDB-lite"/>
    </source>
</evidence>
<accession>A0A9W6IMA1</accession>
<evidence type="ECO:0008006" key="5">
    <source>
        <dbReference type="Google" id="ProtNLM"/>
    </source>
</evidence>
<sequence>MVRTADGLLLAAGLALSACTATAGSASTQLPRPPALSQARPDPAPAAAVETAGALPPQTLEAGACATFFWTADPAHRFVAFENETEGFARVFANGAEHGFYTPPREAPYVAGETYRRDYVDPARGLDIRLTGRVGEPLPTGQRIERVVMRVLQPNGQTRVVPLIGHYACRTVAEG</sequence>
<dbReference type="Proteomes" id="UP001143486">
    <property type="component" value="Unassembled WGS sequence"/>
</dbReference>
<dbReference type="AlphaFoldDB" id="A0A9W6IMA1"/>
<reference evidence="3" key="2">
    <citation type="submission" date="2023-01" db="EMBL/GenBank/DDBJ databases">
        <authorList>
            <person name="Sun Q."/>
            <person name="Evtushenko L."/>
        </authorList>
    </citation>
    <scope>NUCLEOTIDE SEQUENCE</scope>
    <source>
        <strain evidence="3">VKM B-1513</strain>
    </source>
</reference>
<dbReference type="EMBL" id="BSFE01000007">
    <property type="protein sequence ID" value="GLK52922.1"/>
    <property type="molecule type" value="Genomic_DNA"/>
</dbReference>
<proteinExistence type="predicted"/>
<feature type="signal peptide" evidence="2">
    <location>
        <begin position="1"/>
        <end position="23"/>
    </location>
</feature>